<evidence type="ECO:0000313" key="5">
    <source>
        <dbReference type="Proteomes" id="UP000064939"/>
    </source>
</evidence>
<dbReference type="PANTHER" id="PTHR21621:SF0">
    <property type="entry name" value="BETA-CITRYLGLUTAMATE SYNTHASE B-RELATED"/>
    <property type="match status" value="1"/>
</dbReference>
<dbReference type="STRING" id="1324350.AOY20_08725"/>
<feature type="domain" description="ATP-grasp" evidence="3">
    <location>
        <begin position="85"/>
        <end position="329"/>
    </location>
</feature>
<keyword evidence="5" id="KW-1185">Reference proteome</keyword>
<gene>
    <name evidence="4" type="ORF">AOY20_08725</name>
</gene>
<dbReference type="Gene3D" id="3.30.1490.20">
    <property type="entry name" value="ATP-grasp fold, A domain"/>
    <property type="match status" value="1"/>
</dbReference>
<keyword evidence="2" id="KW-0067">ATP-binding</keyword>
<dbReference type="Proteomes" id="UP000064939">
    <property type="component" value="Chromosome"/>
</dbReference>
<dbReference type="SUPFAM" id="SSF56059">
    <property type="entry name" value="Glutathione synthetase ATP-binding domain-like"/>
    <property type="match status" value="1"/>
</dbReference>
<organism evidence="4 5">
    <name type="scientific">Acinetobacter equi</name>
    <dbReference type="NCBI Taxonomy" id="1324350"/>
    <lineage>
        <taxon>Bacteria</taxon>
        <taxon>Pseudomonadati</taxon>
        <taxon>Pseudomonadota</taxon>
        <taxon>Gammaproteobacteria</taxon>
        <taxon>Moraxellales</taxon>
        <taxon>Moraxellaceae</taxon>
        <taxon>Acinetobacter</taxon>
    </lineage>
</organism>
<dbReference type="PANTHER" id="PTHR21621">
    <property type="entry name" value="RIBOSOMAL PROTEIN S6 MODIFICATION PROTEIN"/>
    <property type="match status" value="1"/>
</dbReference>
<keyword evidence="2" id="KW-0547">Nucleotide-binding</keyword>
<dbReference type="GO" id="GO:0009432">
    <property type="term" value="P:SOS response"/>
    <property type="evidence" value="ECO:0007669"/>
    <property type="project" value="TreeGrafter"/>
</dbReference>
<dbReference type="InterPro" id="IPR011761">
    <property type="entry name" value="ATP-grasp"/>
</dbReference>
<dbReference type="Pfam" id="PF02655">
    <property type="entry name" value="ATP-grasp_3"/>
    <property type="match status" value="1"/>
</dbReference>
<dbReference type="InterPro" id="IPR003806">
    <property type="entry name" value="ATP-grasp_PylC-type"/>
</dbReference>
<evidence type="ECO:0000259" key="3">
    <source>
        <dbReference type="PROSITE" id="PS50975"/>
    </source>
</evidence>
<dbReference type="InterPro" id="IPR013815">
    <property type="entry name" value="ATP_grasp_subdomain_1"/>
</dbReference>
<proteinExistence type="predicted"/>
<dbReference type="GO" id="GO:0005524">
    <property type="term" value="F:ATP binding"/>
    <property type="evidence" value="ECO:0007669"/>
    <property type="project" value="UniProtKB-UniRule"/>
</dbReference>
<dbReference type="EMBL" id="CP012808">
    <property type="protein sequence ID" value="ALH95601.1"/>
    <property type="molecule type" value="Genomic_DNA"/>
</dbReference>
<dbReference type="PROSITE" id="PS50975">
    <property type="entry name" value="ATP_GRASP"/>
    <property type="match status" value="1"/>
</dbReference>
<sequence length="331" mass="36671">MYTEIIRDIQKDKLSPLSMKDSTASHLYGFYQACKELGLEYEKHKNHFLIKSPYNDSYIGGVSGMVSSFVSSFALRVCGDKELTHKILAANDIQVPKQYSFSKNDLDGAIECFKKYNLTVVKPSDGSGGKGITIGVNGIDEFKKAFQYAVENTGQNGRVLVEEKIDGFDIRVIVVNGKFDCAICRIPAHVIGDGVKTVAQLVSEKNEARSKHPHHKAFPIIIKPSLDERIVPHEGEILFLSSAANIHQGGEALDVTEYVGNDIRNLSIKVAKSVRGLNVVGIDFYLKDFKDPTAAYVLELNTAANFSIHYFPYYGKKRNPALAIVKDMLAM</sequence>
<dbReference type="GO" id="GO:0005737">
    <property type="term" value="C:cytoplasm"/>
    <property type="evidence" value="ECO:0007669"/>
    <property type="project" value="TreeGrafter"/>
</dbReference>
<accession>A0A0N9WE52</accession>
<protein>
    <recommendedName>
        <fullName evidence="3">ATP-grasp domain-containing protein</fullName>
    </recommendedName>
</protein>
<evidence type="ECO:0000256" key="2">
    <source>
        <dbReference type="PROSITE-ProRule" id="PRU00409"/>
    </source>
</evidence>
<keyword evidence="1" id="KW-0464">Manganese</keyword>
<dbReference type="RefSeq" id="WP_054581492.1">
    <property type="nucleotide sequence ID" value="NZ_CP012808.1"/>
</dbReference>
<evidence type="ECO:0000256" key="1">
    <source>
        <dbReference type="ARBA" id="ARBA00023211"/>
    </source>
</evidence>
<reference evidence="4 5" key="1">
    <citation type="journal article" date="2015" name="Int. J. Syst. Evol. Microbiol.">
        <title>Acinetobacter equi sp. nov. isolated from horse faeces.</title>
        <authorList>
            <person name="Poppel M.T."/>
            <person name="Skiebe E."/>
            <person name="Laue M."/>
            <person name="Bergmann H."/>
            <person name="Ebersberger I."/>
            <person name="Garn T."/>
            <person name="Fruth A."/>
            <person name="Baumgardt S."/>
            <person name="Busse H.J."/>
            <person name="Wilharm G."/>
        </authorList>
    </citation>
    <scope>NUCLEOTIDE SEQUENCE [LARGE SCALE GENOMIC DNA]</scope>
    <source>
        <strain evidence="4 5">114</strain>
    </source>
</reference>
<evidence type="ECO:0000313" key="4">
    <source>
        <dbReference type="EMBL" id="ALH95601.1"/>
    </source>
</evidence>
<dbReference type="AlphaFoldDB" id="A0A0N9WE52"/>
<dbReference type="KEGG" id="aei:AOY20_08725"/>
<dbReference type="Gene3D" id="3.30.470.20">
    <property type="entry name" value="ATP-grasp fold, B domain"/>
    <property type="match status" value="2"/>
</dbReference>
<dbReference type="GO" id="GO:0018169">
    <property type="term" value="F:ribosomal S6-glutamic acid ligase activity"/>
    <property type="evidence" value="ECO:0007669"/>
    <property type="project" value="TreeGrafter"/>
</dbReference>
<name>A0A0N9WE52_9GAMM</name>
<dbReference type="GO" id="GO:0046872">
    <property type="term" value="F:metal ion binding"/>
    <property type="evidence" value="ECO:0007669"/>
    <property type="project" value="InterPro"/>
</dbReference>
<dbReference type="OrthoDB" id="5295388at2"/>